<evidence type="ECO:0000256" key="1">
    <source>
        <dbReference type="SAM" id="MobiDB-lite"/>
    </source>
</evidence>
<dbReference type="PROSITE" id="PS51742">
    <property type="entry name" value="PPC"/>
    <property type="match status" value="1"/>
</dbReference>
<keyword evidence="4" id="KW-1185">Reference proteome</keyword>
<dbReference type="EMBL" id="PYAT01000005">
    <property type="protein sequence ID" value="PSL40343.1"/>
    <property type="molecule type" value="Genomic_DNA"/>
</dbReference>
<dbReference type="Gene3D" id="3.30.1330.80">
    <property type="entry name" value="Hypothetical protein, similar to alpha- acetolactate decarboxylase, domain 2"/>
    <property type="match status" value="1"/>
</dbReference>
<accession>A0A2P8H2A5</accession>
<dbReference type="PANTHER" id="PTHR34988">
    <property type="entry name" value="PROTEIN, PUTATIVE-RELATED"/>
    <property type="match status" value="1"/>
</dbReference>
<dbReference type="Pfam" id="PF03479">
    <property type="entry name" value="PCC"/>
    <property type="match status" value="1"/>
</dbReference>
<name>A0A2P8H2A5_9BACL</name>
<proteinExistence type="predicted"/>
<dbReference type="RefSeq" id="WP_245894457.1">
    <property type="nucleotide sequence ID" value="NZ_PYAT01000005.1"/>
</dbReference>
<feature type="region of interest" description="Disordered" evidence="1">
    <location>
        <begin position="1"/>
        <end position="22"/>
    </location>
</feature>
<evidence type="ECO:0000313" key="4">
    <source>
        <dbReference type="Proteomes" id="UP000242682"/>
    </source>
</evidence>
<dbReference type="Proteomes" id="UP000242682">
    <property type="component" value="Unassembled WGS sequence"/>
</dbReference>
<dbReference type="SUPFAM" id="SSF117856">
    <property type="entry name" value="AF0104/ALDC/Ptd012-like"/>
    <property type="match status" value="1"/>
</dbReference>
<gene>
    <name evidence="3" type="ORF">B0H99_105120</name>
</gene>
<comment type="caution">
    <text evidence="3">The sequence shown here is derived from an EMBL/GenBank/DDBJ whole genome shotgun (WGS) entry which is preliminary data.</text>
</comment>
<evidence type="ECO:0000313" key="3">
    <source>
        <dbReference type="EMBL" id="PSL40343.1"/>
    </source>
</evidence>
<feature type="compositionally biased region" description="Polar residues" evidence="1">
    <location>
        <begin position="1"/>
        <end position="16"/>
    </location>
</feature>
<protein>
    <recommendedName>
        <fullName evidence="2">PPC domain-containing protein</fullName>
    </recommendedName>
</protein>
<dbReference type="InterPro" id="IPR005175">
    <property type="entry name" value="PPC_dom"/>
</dbReference>
<dbReference type="PANTHER" id="PTHR34988:SF1">
    <property type="entry name" value="DNA-BINDING PROTEIN"/>
    <property type="match status" value="1"/>
</dbReference>
<evidence type="ECO:0000259" key="2">
    <source>
        <dbReference type="PROSITE" id="PS51742"/>
    </source>
</evidence>
<feature type="domain" description="PPC" evidence="2">
    <location>
        <begin position="35"/>
        <end position="180"/>
    </location>
</feature>
<dbReference type="AlphaFoldDB" id="A0A2P8H2A5"/>
<reference evidence="3 4" key="1">
    <citation type="submission" date="2018-03" db="EMBL/GenBank/DDBJ databases">
        <title>Genomic Encyclopedia of Type Strains, Phase III (KMG-III): the genomes of soil and plant-associated and newly described type strains.</title>
        <authorList>
            <person name="Whitman W."/>
        </authorList>
    </citation>
    <scope>NUCLEOTIDE SEQUENCE [LARGE SCALE GENOMIC DNA]</scope>
    <source>
        <strain evidence="3 4">CGMCC 1.12259</strain>
    </source>
</reference>
<sequence>MDNSRTQTAFDDSTPQFAGEEGGVLDPARIQAVYDGRSHRIVGRLMKDVDLFGGIKEVCKHFNVEAAHFQCFGSLKYATFVQMERGDVEGTVRYSEKIKSSSAVELLSGTGFVGYGEDAELDVHFHGMMIDCDRQINGGHFLADENPVAVTIEYILFPLDGVEMQRGKDPHWGLPVFQFTKRSEE</sequence>
<organism evidence="3 4">
    <name type="scientific">Planomicrobium soli</name>
    <dbReference type="NCBI Taxonomy" id="1176648"/>
    <lineage>
        <taxon>Bacteria</taxon>
        <taxon>Bacillati</taxon>
        <taxon>Bacillota</taxon>
        <taxon>Bacilli</taxon>
        <taxon>Bacillales</taxon>
        <taxon>Caryophanaceae</taxon>
        <taxon>Planomicrobium</taxon>
    </lineage>
</organism>